<comment type="subcellular location">
    <subcellularLocation>
        <location evidence="1">Cell envelope</location>
    </subcellularLocation>
</comment>
<dbReference type="InterPro" id="IPR006143">
    <property type="entry name" value="RND_pump_MFP"/>
</dbReference>
<dbReference type="InterPro" id="IPR058626">
    <property type="entry name" value="MdtA-like_b-barrel"/>
</dbReference>
<protein>
    <submittedName>
        <fullName evidence="7">Hemolysin D</fullName>
    </submittedName>
</protein>
<dbReference type="EMBL" id="JANX01000107">
    <property type="protein sequence ID" value="KGM34254.1"/>
    <property type="molecule type" value="Genomic_DNA"/>
</dbReference>
<dbReference type="Pfam" id="PF25944">
    <property type="entry name" value="Beta-barrel_RND"/>
    <property type="match status" value="1"/>
</dbReference>
<dbReference type="RefSeq" id="WP_034835627.1">
    <property type="nucleotide sequence ID" value="NZ_JANX01000107.1"/>
</dbReference>
<evidence type="ECO:0000259" key="5">
    <source>
        <dbReference type="Pfam" id="PF25944"/>
    </source>
</evidence>
<feature type="domain" description="Multidrug resistance protein MdtA-like alpha-helical hairpin" evidence="3">
    <location>
        <begin position="121"/>
        <end position="190"/>
    </location>
</feature>
<dbReference type="Pfam" id="PF25917">
    <property type="entry name" value="BSH_RND"/>
    <property type="match status" value="1"/>
</dbReference>
<dbReference type="Gene3D" id="2.40.30.170">
    <property type="match status" value="1"/>
</dbReference>
<accession>A0A0A0D7Z1</accession>
<dbReference type="AlphaFoldDB" id="A0A0A0D7Z1"/>
<name>A0A0A0D7Z1_9PROT</name>
<dbReference type="GO" id="GO:0046677">
    <property type="term" value="P:response to antibiotic"/>
    <property type="evidence" value="ECO:0007669"/>
    <property type="project" value="TreeGrafter"/>
</dbReference>
<dbReference type="InterPro" id="IPR058625">
    <property type="entry name" value="MdtA-like_BSH"/>
</dbReference>
<dbReference type="Gene3D" id="2.40.420.20">
    <property type="match status" value="1"/>
</dbReference>
<dbReference type="GO" id="GO:0005886">
    <property type="term" value="C:plasma membrane"/>
    <property type="evidence" value="ECO:0007669"/>
    <property type="project" value="TreeGrafter"/>
</dbReference>
<dbReference type="SUPFAM" id="SSF111369">
    <property type="entry name" value="HlyD-like secretion proteins"/>
    <property type="match status" value="1"/>
</dbReference>
<evidence type="ECO:0000259" key="6">
    <source>
        <dbReference type="Pfam" id="PF25967"/>
    </source>
</evidence>
<dbReference type="OrthoDB" id="9800613at2"/>
<dbReference type="NCBIfam" id="TIGR01730">
    <property type="entry name" value="RND_mfp"/>
    <property type="match status" value="1"/>
</dbReference>
<proteinExistence type="inferred from homology"/>
<comment type="similarity">
    <text evidence="2">Belongs to the membrane fusion protein (MFP) (TC 8.A.1) family.</text>
</comment>
<dbReference type="GO" id="GO:0030313">
    <property type="term" value="C:cell envelope"/>
    <property type="evidence" value="ECO:0007669"/>
    <property type="project" value="UniProtKB-SubCell"/>
</dbReference>
<dbReference type="PANTHER" id="PTHR30158:SF24">
    <property type="entry name" value="HLYD FAMILY SECRETION PROTEIN"/>
    <property type="match status" value="1"/>
</dbReference>
<sequence>MRVRTVILGSIVVVAAVGAGLYQTGHLPPALLALGGETAQAEAAPAGGGAPPAMPVPVAPVLKRSLPIYLDYSARTESIAAISLQAKVSGYIQAQPAADGSDVKPGDLLYKIDPRDFQAALDQANAQLQRDQANIDYLRSNFDRGSELTRNGWLNKDTFDQRESNLKQAQATLASDQAAQRQAELNLGYTEIRAPFAGRLGRNQAPVGTLVSVGGSPVNTLVQLDPIYVTFNPSETELAKIRAAKAKGKVTVDVLLPGETEPKHQGELTFLDNAVDNRTGTILARATVGNGDFGVLPGQYVRVRVHLAPQPDALMVPQVAVAASQFGRYVYVVSKDNRAEQRLVTLGPTDGELVSIQKGLAEGDRVITGNLQKIFYPGMPVQPLPQQQANAGS</sequence>
<evidence type="ECO:0000313" key="7">
    <source>
        <dbReference type="EMBL" id="KGM34254.1"/>
    </source>
</evidence>
<reference evidence="7 8" key="1">
    <citation type="submission" date="2014-01" db="EMBL/GenBank/DDBJ databases">
        <title>Genome sequence determination for a cystic fibrosis isolate, Inquilinus limosus.</title>
        <authorList>
            <person name="Pino M."/>
            <person name="Di Conza J."/>
            <person name="Gutkind G."/>
        </authorList>
    </citation>
    <scope>NUCLEOTIDE SEQUENCE [LARGE SCALE GENOMIC DNA]</scope>
    <source>
        <strain evidence="7 8">MP06</strain>
    </source>
</reference>
<feature type="domain" description="Multidrug resistance protein MdtA-like barrel-sandwich hybrid" evidence="4">
    <location>
        <begin position="82"/>
        <end position="219"/>
    </location>
</feature>
<gene>
    <name evidence="7" type="ORF">P409_11255</name>
</gene>
<dbReference type="PANTHER" id="PTHR30158">
    <property type="entry name" value="ACRA/E-RELATED COMPONENT OF DRUG EFFLUX TRANSPORTER"/>
    <property type="match status" value="1"/>
</dbReference>
<feature type="domain" description="Multidrug resistance protein MdtA-like beta-barrel" evidence="5">
    <location>
        <begin position="226"/>
        <end position="307"/>
    </location>
</feature>
<evidence type="ECO:0000259" key="3">
    <source>
        <dbReference type="Pfam" id="PF25876"/>
    </source>
</evidence>
<dbReference type="InterPro" id="IPR058624">
    <property type="entry name" value="MdtA-like_HH"/>
</dbReference>
<organism evidence="7 8">
    <name type="scientific">Inquilinus limosus MP06</name>
    <dbReference type="NCBI Taxonomy" id="1398085"/>
    <lineage>
        <taxon>Bacteria</taxon>
        <taxon>Pseudomonadati</taxon>
        <taxon>Pseudomonadota</taxon>
        <taxon>Alphaproteobacteria</taxon>
        <taxon>Rhodospirillales</taxon>
        <taxon>Rhodospirillaceae</taxon>
        <taxon>Inquilinus</taxon>
    </lineage>
</organism>
<dbReference type="Gene3D" id="1.10.287.470">
    <property type="entry name" value="Helix hairpin bin"/>
    <property type="match status" value="1"/>
</dbReference>
<dbReference type="GO" id="GO:0022857">
    <property type="term" value="F:transmembrane transporter activity"/>
    <property type="evidence" value="ECO:0007669"/>
    <property type="project" value="InterPro"/>
</dbReference>
<evidence type="ECO:0000256" key="2">
    <source>
        <dbReference type="ARBA" id="ARBA00009477"/>
    </source>
</evidence>
<dbReference type="Pfam" id="PF25876">
    <property type="entry name" value="HH_MFP_RND"/>
    <property type="match status" value="1"/>
</dbReference>
<evidence type="ECO:0000256" key="1">
    <source>
        <dbReference type="ARBA" id="ARBA00004196"/>
    </source>
</evidence>
<evidence type="ECO:0000313" key="8">
    <source>
        <dbReference type="Proteomes" id="UP000029995"/>
    </source>
</evidence>
<dbReference type="InterPro" id="IPR058627">
    <property type="entry name" value="MdtA-like_C"/>
</dbReference>
<dbReference type="Pfam" id="PF25967">
    <property type="entry name" value="RND-MFP_C"/>
    <property type="match status" value="1"/>
</dbReference>
<comment type="caution">
    <text evidence="7">The sequence shown here is derived from an EMBL/GenBank/DDBJ whole genome shotgun (WGS) entry which is preliminary data.</text>
</comment>
<feature type="domain" description="Multidrug resistance protein MdtA-like C-terminal permuted SH3" evidence="6">
    <location>
        <begin position="312"/>
        <end position="373"/>
    </location>
</feature>
<dbReference type="Gene3D" id="2.40.50.100">
    <property type="match status" value="1"/>
</dbReference>
<evidence type="ECO:0000259" key="4">
    <source>
        <dbReference type="Pfam" id="PF25917"/>
    </source>
</evidence>
<dbReference type="Proteomes" id="UP000029995">
    <property type="component" value="Unassembled WGS sequence"/>
</dbReference>